<reference evidence="8" key="2">
    <citation type="submission" date="2023-01" db="EMBL/GenBank/DDBJ databases">
        <title>Draft genome sequence of Algimonas ampicilliniresistens strain NBRC 108219.</title>
        <authorList>
            <person name="Sun Q."/>
            <person name="Mori K."/>
        </authorList>
    </citation>
    <scope>NUCLEOTIDE SEQUENCE</scope>
    <source>
        <strain evidence="8">NBRC 108219</strain>
    </source>
</reference>
<dbReference type="Pfam" id="PF00353">
    <property type="entry name" value="HemolysinCabind"/>
    <property type="match status" value="6"/>
</dbReference>
<evidence type="ECO:0000256" key="2">
    <source>
        <dbReference type="ARBA" id="ARBA00004613"/>
    </source>
</evidence>
<dbReference type="InterPro" id="IPR003995">
    <property type="entry name" value="RTX_toxin_determinant-A"/>
</dbReference>
<accession>A0ABQ5VBL7</accession>
<evidence type="ECO:0000313" key="8">
    <source>
        <dbReference type="EMBL" id="GLQ24203.1"/>
    </source>
</evidence>
<dbReference type="PRINTS" id="PR01488">
    <property type="entry name" value="RTXTOXINA"/>
</dbReference>
<sequence>MTDIVGTETANYLEGTIESDIIRGLGGNDTLIGSGGDDILYGGLGDDVLNGGFDTDILFGGIGNDRFIYAHNGDDQMFGGEGDDYFEIIDLVGASSAPNVLIDGGDGEDTYYHNESEAMNVTFLGGADNDTALILNVNEESRFVLDMGAGDDIIVIDALAPNIGGDGNFTLTLGSGSDRVDLVGFEVESTITVTDFEVGTSGDTIRIDGVLQDTQWDGLSNPFASDILRLVQDGADTVLEVNIGSVSSPNWQSAVRLNNVTASDLTANNIGNGFPLDGTAPASLAINGGITNDILDGGAGDDNIQGLEGNDRLTGFAGNDDLDGGLGNDILNGGLGADILRGGDGNDLFIYSDNGDDQMFGEAGNDYFSVTGLTHASSTPTLMIDGGTGNDTYFHNLSAAMIVEFNGGSGVDMASIHTLAAESQFTLDMGAGDDVVLFRTVGSAQGGLGQYIVTLGSGSDRIDIQDFNVGGSITVTDFEAGAGGDTLGLDGVLADTQWDGLSNPYGSGFLRLTQDGADTVLEVNLGSALNPNWQNAVRLNGVELANLTAANVGNGFPLDGSMPRPTGTNLTEGDDIQTFSDAADIIYGLGGNDGLVLRGGDDSVFGGDGDDTIYGQDGNDQLYGEGGVDRLIGGDGNDLLDGGLGNDVLLGGTGNDRLILGDGNDTAYGEDGDDFIDGGAGGDTIFGGAGNDTLRGGAGDDVIADISGNDDLDGGDGNDVVNALAGDDRVTGGNGDNIVLGGTGADVFYQAGRGIDRILDFQIGIDKIELSASVASFADLVAAAQDVTDVNGDSFVIISNGDNGQFVLANLSIADLSESDFIFTTVSGADSAEAAKSDFSTVVSEHHDLFAQDIGVDLTSDFVGRSVVADRIGSMPTELTDMILETNPFDVGPDSWVMEDMFA</sequence>
<dbReference type="EMBL" id="BSNK01000002">
    <property type="protein sequence ID" value="GLQ24203.1"/>
    <property type="molecule type" value="Genomic_DNA"/>
</dbReference>
<comment type="subcellular location">
    <subcellularLocation>
        <location evidence="1">Membrane</location>
    </subcellularLocation>
    <subcellularLocation>
        <location evidence="2">Secreted</location>
    </subcellularLocation>
</comment>
<evidence type="ECO:0000256" key="3">
    <source>
        <dbReference type="ARBA" id="ARBA00022525"/>
    </source>
</evidence>
<dbReference type="PANTHER" id="PTHR38340:SF1">
    <property type="entry name" value="S-LAYER PROTEIN"/>
    <property type="match status" value="1"/>
</dbReference>
<keyword evidence="4" id="KW-0800">Toxin</keyword>
<name>A0ABQ5VBL7_9PROT</name>
<evidence type="ECO:0000256" key="6">
    <source>
        <dbReference type="ARBA" id="ARBA00023026"/>
    </source>
</evidence>
<comment type="caution">
    <text evidence="8">The sequence shown here is derived from an EMBL/GenBank/DDBJ whole genome shotgun (WGS) entry which is preliminary data.</text>
</comment>
<dbReference type="RefSeq" id="WP_284390389.1">
    <property type="nucleotide sequence ID" value="NZ_BSNK01000002.1"/>
</dbReference>
<evidence type="ECO:0000256" key="4">
    <source>
        <dbReference type="ARBA" id="ARBA00022656"/>
    </source>
</evidence>
<gene>
    <name evidence="8" type="ORF">GCM10007853_20770</name>
</gene>
<keyword evidence="7" id="KW-0472">Membrane</keyword>
<dbReference type="InterPro" id="IPR050557">
    <property type="entry name" value="RTX_toxin/Mannuronan_C5-epim"/>
</dbReference>
<dbReference type="PANTHER" id="PTHR38340">
    <property type="entry name" value="S-LAYER PROTEIN"/>
    <property type="match status" value="1"/>
</dbReference>
<dbReference type="PROSITE" id="PS00330">
    <property type="entry name" value="HEMOLYSIN_CALCIUM"/>
    <property type="match status" value="10"/>
</dbReference>
<organism evidence="8 9">
    <name type="scientific">Algimonas ampicilliniresistens</name>
    <dbReference type="NCBI Taxonomy" id="1298735"/>
    <lineage>
        <taxon>Bacteria</taxon>
        <taxon>Pseudomonadati</taxon>
        <taxon>Pseudomonadota</taxon>
        <taxon>Alphaproteobacteria</taxon>
        <taxon>Maricaulales</taxon>
        <taxon>Robiginitomaculaceae</taxon>
        <taxon>Algimonas</taxon>
    </lineage>
</organism>
<dbReference type="InterPro" id="IPR001343">
    <property type="entry name" value="Hemolysn_Ca-bd"/>
</dbReference>
<dbReference type="SUPFAM" id="SSF51120">
    <property type="entry name" value="beta-Roll"/>
    <property type="match status" value="5"/>
</dbReference>
<dbReference type="Gene3D" id="2.150.10.10">
    <property type="entry name" value="Serralysin-like metalloprotease, C-terminal"/>
    <property type="match status" value="6"/>
</dbReference>
<dbReference type="InterPro" id="IPR018511">
    <property type="entry name" value="Hemolysin-typ_Ca-bd_CS"/>
</dbReference>
<evidence type="ECO:0000256" key="1">
    <source>
        <dbReference type="ARBA" id="ARBA00004370"/>
    </source>
</evidence>
<proteinExistence type="predicted"/>
<protein>
    <submittedName>
        <fullName evidence="8">Hemolysin</fullName>
    </submittedName>
</protein>
<evidence type="ECO:0000313" key="9">
    <source>
        <dbReference type="Proteomes" id="UP001161391"/>
    </source>
</evidence>
<dbReference type="PRINTS" id="PR00313">
    <property type="entry name" value="CABNDNGRPT"/>
</dbReference>
<keyword evidence="5" id="KW-0677">Repeat</keyword>
<evidence type="ECO:0000256" key="7">
    <source>
        <dbReference type="ARBA" id="ARBA00023136"/>
    </source>
</evidence>
<keyword evidence="9" id="KW-1185">Reference proteome</keyword>
<dbReference type="InterPro" id="IPR011049">
    <property type="entry name" value="Serralysin-like_metalloprot_C"/>
</dbReference>
<evidence type="ECO:0000256" key="5">
    <source>
        <dbReference type="ARBA" id="ARBA00022737"/>
    </source>
</evidence>
<keyword evidence="6" id="KW-0843">Virulence</keyword>
<keyword evidence="3" id="KW-0964">Secreted</keyword>
<reference evidence="8" key="1">
    <citation type="journal article" date="2014" name="Int. J. Syst. Evol. Microbiol.">
        <title>Complete genome of a new Firmicutes species belonging to the dominant human colonic microbiota ('Ruminococcus bicirculans') reveals two chromosomes and a selective capacity to utilize plant glucans.</title>
        <authorList>
            <consortium name="NISC Comparative Sequencing Program"/>
            <person name="Wegmann U."/>
            <person name="Louis P."/>
            <person name="Goesmann A."/>
            <person name="Henrissat B."/>
            <person name="Duncan S.H."/>
            <person name="Flint H.J."/>
        </authorList>
    </citation>
    <scope>NUCLEOTIDE SEQUENCE</scope>
    <source>
        <strain evidence="8">NBRC 108219</strain>
    </source>
</reference>
<dbReference type="Proteomes" id="UP001161391">
    <property type="component" value="Unassembled WGS sequence"/>
</dbReference>